<organism evidence="9 10">
    <name type="scientific">Clostridium frigidicarnis</name>
    <dbReference type="NCBI Taxonomy" id="84698"/>
    <lineage>
        <taxon>Bacteria</taxon>
        <taxon>Bacillati</taxon>
        <taxon>Bacillota</taxon>
        <taxon>Clostridia</taxon>
        <taxon>Eubacteriales</taxon>
        <taxon>Clostridiaceae</taxon>
        <taxon>Clostridium</taxon>
    </lineage>
</organism>
<gene>
    <name evidence="9" type="ORF">SAMN04488528_102827</name>
</gene>
<dbReference type="OrthoDB" id="9777791at2"/>
<dbReference type="Pfam" id="PF01636">
    <property type="entry name" value="APH"/>
    <property type="match status" value="1"/>
</dbReference>
<dbReference type="PANTHER" id="PTHR34273">
    <property type="entry name" value="METHYLTHIORIBOSE KINASE"/>
    <property type="match status" value="1"/>
</dbReference>
<dbReference type="PANTHER" id="PTHR34273:SF2">
    <property type="entry name" value="METHYLTHIORIBOSE KINASE"/>
    <property type="match status" value="1"/>
</dbReference>
<dbReference type="NCBIfam" id="TIGR01767">
    <property type="entry name" value="MTRK"/>
    <property type="match status" value="1"/>
</dbReference>
<keyword evidence="6 9" id="KW-0418">Kinase</keyword>
<dbReference type="STRING" id="84698.SAMN04488528_102827"/>
<evidence type="ECO:0000256" key="6">
    <source>
        <dbReference type="ARBA" id="ARBA00022777"/>
    </source>
</evidence>
<dbReference type="Proteomes" id="UP000198619">
    <property type="component" value="Unassembled WGS sequence"/>
</dbReference>
<keyword evidence="4" id="KW-0808">Transferase</keyword>
<feature type="domain" description="Aminoglycoside phosphotransferase" evidence="8">
    <location>
        <begin position="33"/>
        <end position="266"/>
    </location>
</feature>
<name>A0A1I1A4U1_9CLOT</name>
<evidence type="ECO:0000259" key="8">
    <source>
        <dbReference type="Pfam" id="PF01636"/>
    </source>
</evidence>
<reference evidence="9 10" key="1">
    <citation type="submission" date="2016-10" db="EMBL/GenBank/DDBJ databases">
        <authorList>
            <person name="de Groot N.N."/>
        </authorList>
    </citation>
    <scope>NUCLEOTIDE SEQUENCE [LARGE SCALE GENOMIC DNA]</scope>
    <source>
        <strain evidence="9 10">DSM 12271</strain>
    </source>
</reference>
<proteinExistence type="inferred from homology"/>
<dbReference type="PIRSF" id="PIRSF031134">
    <property type="entry name" value="MTRK"/>
    <property type="match status" value="1"/>
</dbReference>
<dbReference type="InterPro" id="IPR011009">
    <property type="entry name" value="Kinase-like_dom_sf"/>
</dbReference>
<dbReference type="GO" id="GO:0046522">
    <property type="term" value="F:S-methyl-5-thioribose kinase activity"/>
    <property type="evidence" value="ECO:0007669"/>
    <property type="project" value="UniProtKB-EC"/>
</dbReference>
<evidence type="ECO:0000313" key="10">
    <source>
        <dbReference type="Proteomes" id="UP000198619"/>
    </source>
</evidence>
<evidence type="ECO:0000256" key="4">
    <source>
        <dbReference type="ARBA" id="ARBA00022679"/>
    </source>
</evidence>
<dbReference type="GO" id="GO:0009086">
    <property type="term" value="P:methionine biosynthetic process"/>
    <property type="evidence" value="ECO:0007669"/>
    <property type="project" value="InterPro"/>
</dbReference>
<evidence type="ECO:0000313" key="9">
    <source>
        <dbReference type="EMBL" id="SFB31433.1"/>
    </source>
</evidence>
<dbReference type="EMBL" id="FOKI01000028">
    <property type="protein sequence ID" value="SFB31433.1"/>
    <property type="molecule type" value="Genomic_DNA"/>
</dbReference>
<dbReference type="AlphaFoldDB" id="A0A1I1A4U1"/>
<dbReference type="Gene3D" id="3.90.1200.10">
    <property type="match status" value="1"/>
</dbReference>
<keyword evidence="5" id="KW-0547">Nucleotide-binding</keyword>
<dbReference type="InterPro" id="IPR009212">
    <property type="entry name" value="Methylthioribose_kinase"/>
</dbReference>
<dbReference type="RefSeq" id="WP_090042415.1">
    <property type="nucleotide sequence ID" value="NZ_FOKI01000028.1"/>
</dbReference>
<accession>A0A1I1A4U1</accession>
<evidence type="ECO:0000256" key="1">
    <source>
        <dbReference type="ARBA" id="ARBA00010165"/>
    </source>
</evidence>
<comment type="subunit">
    <text evidence="2">Homodimer.</text>
</comment>
<dbReference type="InterPro" id="IPR002575">
    <property type="entry name" value="Aminoglycoside_PTrfase"/>
</dbReference>
<evidence type="ECO:0000256" key="3">
    <source>
        <dbReference type="ARBA" id="ARBA00012128"/>
    </source>
</evidence>
<evidence type="ECO:0000256" key="7">
    <source>
        <dbReference type="ARBA" id="ARBA00022840"/>
    </source>
</evidence>
<keyword evidence="7" id="KW-0067">ATP-binding</keyword>
<dbReference type="SUPFAM" id="SSF56112">
    <property type="entry name" value="Protein kinase-like (PK-like)"/>
    <property type="match status" value="1"/>
</dbReference>
<evidence type="ECO:0000256" key="5">
    <source>
        <dbReference type="ARBA" id="ARBA00022741"/>
    </source>
</evidence>
<sequence>MEIYNIMDEKLIVDYIKSLDIGIFQESSKLIAKEIGDGNLNYVFRIKDEDTKKSFIAKQALPYLKIAGEGWKLPLDRNRIEAEAMKEQDRACCNMVPKVYYSSKDKALFIAEDLGHMDTLRNAYMKMKTYPNFPKFIGEFLGKNLYYTSDIGLEARDKKNKSQLFNNPELCDITERLVLTDPYRESESNDINPEIIDNVKEIWKDEKVLLETAKLKNIFMTKHEALIHGDLHTGSIFIDENAIKVFDSEFAFYGPYGYDIGLLFANFILNYVSWEGIYIYSEEQVNDFREYLLKSIEEIWNSFEKTFSGLWGKSCEITTKSKGYYDCYMKSLFSETIGFCGCEIIRRVVGMAHVPDLDRISNLKDKAKAERRALNIGQKLITKREDFLVIEDLTTLIEIL</sequence>
<evidence type="ECO:0000256" key="2">
    <source>
        <dbReference type="ARBA" id="ARBA00011738"/>
    </source>
</evidence>
<dbReference type="EC" id="2.7.1.100" evidence="3"/>
<protein>
    <recommendedName>
        <fullName evidence="3">S-methyl-5-thioribose kinase</fullName>
        <ecNumber evidence="3">2.7.1.100</ecNumber>
    </recommendedName>
</protein>
<dbReference type="GO" id="GO:0005524">
    <property type="term" value="F:ATP binding"/>
    <property type="evidence" value="ECO:0007669"/>
    <property type="project" value="UniProtKB-KW"/>
</dbReference>
<dbReference type="Gene3D" id="3.30.200.20">
    <property type="entry name" value="Phosphorylase Kinase, domain 1"/>
    <property type="match status" value="1"/>
</dbReference>
<keyword evidence="10" id="KW-1185">Reference proteome</keyword>
<comment type="similarity">
    <text evidence="1">Belongs to the methylthioribose kinase family.</text>
</comment>